<evidence type="ECO:0000256" key="1">
    <source>
        <dbReference type="SAM" id="SignalP"/>
    </source>
</evidence>
<evidence type="ECO:0000313" key="2">
    <source>
        <dbReference type="EMBL" id="PIZ47222.1"/>
    </source>
</evidence>
<proteinExistence type="predicted"/>
<evidence type="ECO:0008006" key="4">
    <source>
        <dbReference type="Google" id="ProtNLM"/>
    </source>
</evidence>
<keyword evidence="1" id="KW-0732">Signal</keyword>
<feature type="signal peptide" evidence="1">
    <location>
        <begin position="1"/>
        <end position="21"/>
    </location>
</feature>
<evidence type="ECO:0000313" key="3">
    <source>
        <dbReference type="Proteomes" id="UP000228920"/>
    </source>
</evidence>
<dbReference type="AlphaFoldDB" id="A0A2M7TKK5"/>
<dbReference type="EMBL" id="PFNL01000058">
    <property type="protein sequence ID" value="PIZ47222.1"/>
    <property type="molecule type" value="Genomic_DNA"/>
</dbReference>
<protein>
    <recommendedName>
        <fullName evidence="4">SH3b domain-containing protein</fullName>
    </recommendedName>
</protein>
<organism evidence="2 3">
    <name type="scientific">candidate division WWE3 bacterium CG_4_10_14_0_2_um_filter_41_14</name>
    <dbReference type="NCBI Taxonomy" id="1975072"/>
    <lineage>
        <taxon>Bacteria</taxon>
        <taxon>Katanobacteria</taxon>
    </lineage>
</organism>
<name>A0A2M7TKK5_UNCKA</name>
<feature type="chain" id="PRO_5014805448" description="SH3b domain-containing protein" evidence="1">
    <location>
        <begin position="22"/>
        <end position="330"/>
    </location>
</feature>
<dbReference type="Proteomes" id="UP000228920">
    <property type="component" value="Unassembled WGS sequence"/>
</dbReference>
<accession>A0A2M7TKK5</accession>
<reference evidence="3" key="1">
    <citation type="submission" date="2017-09" db="EMBL/GenBank/DDBJ databases">
        <title>Depth-based differentiation of microbial function through sediment-hosted aquifers and enrichment of novel symbionts in the deep terrestrial subsurface.</title>
        <authorList>
            <person name="Probst A.J."/>
            <person name="Ladd B."/>
            <person name="Jarett J.K."/>
            <person name="Geller-Mcgrath D.E."/>
            <person name="Sieber C.M.K."/>
            <person name="Emerson J.B."/>
            <person name="Anantharaman K."/>
            <person name="Thomas B.C."/>
            <person name="Malmstrom R."/>
            <person name="Stieglmeier M."/>
            <person name="Klingl A."/>
            <person name="Woyke T."/>
            <person name="Ryan C.M."/>
            <person name="Banfield J.F."/>
        </authorList>
    </citation>
    <scope>NUCLEOTIDE SEQUENCE [LARGE SCALE GENOMIC DNA]</scope>
</reference>
<sequence length="330" mass="33839">MTWAAILAVVLILATVGSTMAAGVPSFEGTGTAAYVSVGTTLNVRESQSLAAPQVGKLVCGTQVLVAENAGVVSGGHNFVVIKYNDLAGNEIVGAVSDKYLVAGAPACAFSAAVRTTMTRGAFSETAPASFFTAAPNSFNIFFSAEVSGYVDEVGGMVVVPAGSAPVTFSVWVNPDGDWSDGAWYQRNPVGAGRVLPPQQMVQGYRYNGLVAFPGNNVFWANQFTEIGSVPTAVGCGNAPAGFVTPYNWGTGICVNTLTTEAAIGHPIGEVKFLAGGVASIYIDAAYCRYNGMDADGAVFGSTKVPANTRVNITVVSGQEMSLGGLMGCP</sequence>
<gene>
    <name evidence="2" type="ORF">COY32_02000</name>
</gene>
<comment type="caution">
    <text evidence="2">The sequence shown here is derived from an EMBL/GenBank/DDBJ whole genome shotgun (WGS) entry which is preliminary data.</text>
</comment>